<evidence type="ECO:0000313" key="3">
    <source>
        <dbReference type="Proteomes" id="UP000479293"/>
    </source>
</evidence>
<feature type="transmembrane region" description="Helical" evidence="1">
    <location>
        <begin position="39"/>
        <end position="57"/>
    </location>
</feature>
<keyword evidence="3" id="KW-1185">Reference proteome</keyword>
<accession>A0A7C9FFK0</accession>
<feature type="transmembrane region" description="Helical" evidence="1">
    <location>
        <begin position="12"/>
        <end position="30"/>
    </location>
</feature>
<organism evidence="2 3">
    <name type="scientific">Salmonirosea aquatica</name>
    <dbReference type="NCBI Taxonomy" id="2654236"/>
    <lineage>
        <taxon>Bacteria</taxon>
        <taxon>Pseudomonadati</taxon>
        <taxon>Bacteroidota</taxon>
        <taxon>Cytophagia</taxon>
        <taxon>Cytophagales</taxon>
        <taxon>Spirosomataceae</taxon>
        <taxon>Salmonirosea</taxon>
    </lineage>
</organism>
<comment type="caution">
    <text evidence="2">The sequence shown here is derived from an EMBL/GenBank/DDBJ whole genome shotgun (WGS) entry which is preliminary data.</text>
</comment>
<proteinExistence type="predicted"/>
<keyword evidence="1" id="KW-1133">Transmembrane helix</keyword>
<name>A0A7C9FFK0_9BACT</name>
<dbReference type="RefSeq" id="WP_152764995.1">
    <property type="nucleotide sequence ID" value="NZ_WHLY01000002.1"/>
</dbReference>
<gene>
    <name evidence="2" type="ORF">GBK04_26520</name>
</gene>
<dbReference type="Proteomes" id="UP000479293">
    <property type="component" value="Unassembled WGS sequence"/>
</dbReference>
<sequence length="232" mass="26589">MRSAKIYDTHVLPAGIITLFTVGLGVAFLAEKAGNRRDWVVAGLSFVVIISNLYEYVQFQRRSHTPSTIESAYYWIQTLPANSRLLVHPALQFYLPKTKENLEKALAINQDPKLMIRKLNFLLGNKSGPTTADGVPLVTRSFAFEDERLNEIQYQLLIKYNDRTATKKFNYDVYLDDVVLASHSVKTEDALADFRAGLYDYLVTEIRLDDRQPIKTFANNLHEPIYCYKSEK</sequence>
<keyword evidence="1" id="KW-0812">Transmembrane</keyword>
<reference evidence="2 3" key="1">
    <citation type="submission" date="2019-10" db="EMBL/GenBank/DDBJ databases">
        <title>Draft Genome Sequence of Cytophagaceae sp. SJW1-29.</title>
        <authorList>
            <person name="Choi A."/>
        </authorList>
    </citation>
    <scope>NUCLEOTIDE SEQUENCE [LARGE SCALE GENOMIC DNA]</scope>
    <source>
        <strain evidence="2 3">SJW1-29</strain>
    </source>
</reference>
<dbReference type="EMBL" id="WHLY01000002">
    <property type="protein sequence ID" value="MPR36787.1"/>
    <property type="molecule type" value="Genomic_DNA"/>
</dbReference>
<keyword evidence="1" id="KW-0472">Membrane</keyword>
<evidence type="ECO:0000313" key="2">
    <source>
        <dbReference type="EMBL" id="MPR36787.1"/>
    </source>
</evidence>
<protein>
    <submittedName>
        <fullName evidence="2">Uncharacterized protein</fullName>
    </submittedName>
</protein>
<dbReference type="AlphaFoldDB" id="A0A7C9FFK0"/>
<evidence type="ECO:0000256" key="1">
    <source>
        <dbReference type="SAM" id="Phobius"/>
    </source>
</evidence>